<comment type="catalytic activity">
    <reaction evidence="3">
        <text>uridine + phosphate = alpha-D-ribose 1-phosphate + uracil</text>
        <dbReference type="Rhea" id="RHEA:24388"/>
        <dbReference type="ChEBI" id="CHEBI:16704"/>
        <dbReference type="ChEBI" id="CHEBI:17568"/>
        <dbReference type="ChEBI" id="CHEBI:43474"/>
        <dbReference type="ChEBI" id="CHEBI:57720"/>
        <dbReference type="EC" id="2.4.2.3"/>
    </reaction>
</comment>
<evidence type="ECO:0000313" key="5">
    <source>
        <dbReference type="EMBL" id="QDP41061.1"/>
    </source>
</evidence>
<dbReference type="SUPFAM" id="SSF53167">
    <property type="entry name" value="Purine and uridine phosphorylases"/>
    <property type="match status" value="1"/>
</dbReference>
<dbReference type="PANTHER" id="PTHR43691">
    <property type="entry name" value="URIDINE PHOSPHORYLASE"/>
    <property type="match status" value="1"/>
</dbReference>
<dbReference type="InterPro" id="IPR000845">
    <property type="entry name" value="Nucleoside_phosphorylase_d"/>
</dbReference>
<evidence type="ECO:0000256" key="3">
    <source>
        <dbReference type="ARBA" id="ARBA00048447"/>
    </source>
</evidence>
<dbReference type="KEGG" id="aqt:FN924_13185"/>
<evidence type="ECO:0000256" key="1">
    <source>
        <dbReference type="ARBA" id="ARBA00011888"/>
    </source>
</evidence>
<organism evidence="5 6">
    <name type="scientific">Radiobacillus deserti</name>
    <dbReference type="NCBI Taxonomy" id="2594883"/>
    <lineage>
        <taxon>Bacteria</taxon>
        <taxon>Bacillati</taxon>
        <taxon>Bacillota</taxon>
        <taxon>Bacilli</taxon>
        <taxon>Bacillales</taxon>
        <taxon>Bacillaceae</taxon>
        <taxon>Radiobacillus</taxon>
    </lineage>
</organism>
<dbReference type="GO" id="GO:0004850">
    <property type="term" value="F:uridine phosphorylase activity"/>
    <property type="evidence" value="ECO:0007669"/>
    <property type="project" value="UniProtKB-EC"/>
</dbReference>
<evidence type="ECO:0000256" key="2">
    <source>
        <dbReference type="ARBA" id="ARBA00021980"/>
    </source>
</evidence>
<evidence type="ECO:0000313" key="6">
    <source>
        <dbReference type="Proteomes" id="UP000315215"/>
    </source>
</evidence>
<feature type="domain" description="Nucleoside phosphorylase" evidence="4">
    <location>
        <begin position="71"/>
        <end position="238"/>
    </location>
</feature>
<dbReference type="RefSeq" id="WP_143895226.1">
    <property type="nucleotide sequence ID" value="NZ_CP041666.1"/>
</dbReference>
<keyword evidence="6" id="KW-1185">Reference proteome</keyword>
<dbReference type="OrthoDB" id="2842532at2"/>
<proteinExistence type="predicted"/>
<dbReference type="Proteomes" id="UP000315215">
    <property type="component" value="Chromosome"/>
</dbReference>
<dbReference type="EC" id="2.4.2.3" evidence="1"/>
<dbReference type="GO" id="GO:0005829">
    <property type="term" value="C:cytosol"/>
    <property type="evidence" value="ECO:0007669"/>
    <property type="project" value="TreeGrafter"/>
</dbReference>
<dbReference type="AlphaFoldDB" id="A0A516KI56"/>
<dbReference type="Gene3D" id="3.40.50.1580">
    <property type="entry name" value="Nucleoside phosphorylase domain"/>
    <property type="match status" value="1"/>
</dbReference>
<dbReference type="PANTHER" id="PTHR43691:SF11">
    <property type="entry name" value="FI09636P-RELATED"/>
    <property type="match status" value="1"/>
</dbReference>
<gene>
    <name evidence="5" type="ORF">FN924_13185</name>
</gene>
<name>A0A516KI56_9BACI</name>
<dbReference type="GO" id="GO:0009116">
    <property type="term" value="P:nucleoside metabolic process"/>
    <property type="evidence" value="ECO:0007669"/>
    <property type="project" value="InterPro"/>
</dbReference>
<dbReference type="EMBL" id="CP041666">
    <property type="protein sequence ID" value="QDP41061.1"/>
    <property type="molecule type" value="Genomic_DNA"/>
</dbReference>
<reference evidence="5 6" key="1">
    <citation type="submission" date="2019-07" db="EMBL/GenBank/DDBJ databases">
        <authorList>
            <person name="Li J."/>
        </authorList>
    </citation>
    <scope>NUCLEOTIDE SEQUENCE [LARGE SCALE GENOMIC DNA]</scope>
    <source>
        <strain evidence="5 6">TKL69</strain>
    </source>
</reference>
<protein>
    <recommendedName>
        <fullName evidence="2">Uridine phosphorylase</fullName>
        <ecNumber evidence="1">2.4.2.3</ecNumber>
    </recommendedName>
</protein>
<sequence>MKLYGDFSKEDWLDVFKVSENQIPSSFIIHGEHDHAENLKNWQDLLIEEIWIPSWNSMVGKYENTLLGFANVYGGPMAATIVHRFSVMGTNTWIQTGYFGGLSPDIQYGDILIVTAAEMKDGVSNWYLPSSNIVQSDPILVDAAVKFCEEKGYKYKKGTIFTTGAIMVETEKMVQDWAANGHVAVDMETATTLAVASYFNKQAIAILNLSDHLIKGDTFYHENRDREKIEDETDQKIKELALHLATF</sequence>
<dbReference type="Pfam" id="PF01048">
    <property type="entry name" value="PNP_UDP_1"/>
    <property type="match status" value="1"/>
</dbReference>
<evidence type="ECO:0000259" key="4">
    <source>
        <dbReference type="Pfam" id="PF01048"/>
    </source>
</evidence>
<accession>A0A516KI56</accession>
<dbReference type="InterPro" id="IPR035994">
    <property type="entry name" value="Nucleoside_phosphorylase_sf"/>
</dbReference>